<dbReference type="InterPro" id="IPR001878">
    <property type="entry name" value="Znf_CCHC"/>
</dbReference>
<keyword evidence="1" id="KW-0863">Zinc-finger</keyword>
<sequence length="229" mass="25920">MANAEDSISKAIDSIIQKSSALKYSESTLQPRPNVPTAEYACRLVVAVKILDQKFFTKKLLRTRFLMHGTWSTHGRLGLSSQTKILILIGKKIGRFLEFQFKAEGYVIWSCYLRIKVDVPLAQPLLAGFYLEKPNYSKVWIQLKYERLSDFCYRCGCIGHGPKKCRELKTTSMEGLDGKDYSLYGPWLRAVCYIPSCFRTINTSASNPSSLANPSHKLNSKLIVPTPHC</sequence>
<gene>
    <name evidence="3" type="ORF">PanWU01x14_326620</name>
</gene>
<feature type="domain" description="CCHC-type" evidence="2">
    <location>
        <begin position="152"/>
        <end position="167"/>
    </location>
</feature>
<dbReference type="EMBL" id="JXTB01000560">
    <property type="protein sequence ID" value="PON36656.1"/>
    <property type="molecule type" value="Genomic_DNA"/>
</dbReference>
<organism evidence="3 4">
    <name type="scientific">Parasponia andersonii</name>
    <name type="common">Sponia andersonii</name>
    <dbReference type="NCBI Taxonomy" id="3476"/>
    <lineage>
        <taxon>Eukaryota</taxon>
        <taxon>Viridiplantae</taxon>
        <taxon>Streptophyta</taxon>
        <taxon>Embryophyta</taxon>
        <taxon>Tracheophyta</taxon>
        <taxon>Spermatophyta</taxon>
        <taxon>Magnoliopsida</taxon>
        <taxon>eudicotyledons</taxon>
        <taxon>Gunneridae</taxon>
        <taxon>Pentapetalae</taxon>
        <taxon>rosids</taxon>
        <taxon>fabids</taxon>
        <taxon>Rosales</taxon>
        <taxon>Cannabaceae</taxon>
        <taxon>Parasponia</taxon>
    </lineage>
</organism>
<name>A0A2P5AJD0_PARAD</name>
<evidence type="ECO:0000313" key="3">
    <source>
        <dbReference type="EMBL" id="PON36656.1"/>
    </source>
</evidence>
<evidence type="ECO:0000259" key="2">
    <source>
        <dbReference type="PROSITE" id="PS50158"/>
    </source>
</evidence>
<dbReference type="PROSITE" id="PS50158">
    <property type="entry name" value="ZF_CCHC"/>
    <property type="match status" value="1"/>
</dbReference>
<protein>
    <submittedName>
        <fullName evidence="3">Zinc knuckle CX2CX4HX4C</fullName>
    </submittedName>
</protein>
<dbReference type="InterPro" id="IPR025836">
    <property type="entry name" value="Zn_knuckle_CX2CX4HX4C"/>
</dbReference>
<comment type="caution">
    <text evidence="3">The sequence shown here is derived from an EMBL/GenBank/DDBJ whole genome shotgun (WGS) entry which is preliminary data.</text>
</comment>
<proteinExistence type="predicted"/>
<dbReference type="Proteomes" id="UP000237105">
    <property type="component" value="Unassembled WGS sequence"/>
</dbReference>
<dbReference type="GO" id="GO:0008270">
    <property type="term" value="F:zinc ion binding"/>
    <property type="evidence" value="ECO:0007669"/>
    <property type="project" value="UniProtKB-KW"/>
</dbReference>
<dbReference type="OrthoDB" id="1707487at2759"/>
<keyword evidence="1" id="KW-0479">Metal-binding</keyword>
<dbReference type="GO" id="GO:0003676">
    <property type="term" value="F:nucleic acid binding"/>
    <property type="evidence" value="ECO:0007669"/>
    <property type="project" value="InterPro"/>
</dbReference>
<dbReference type="InterPro" id="IPR040256">
    <property type="entry name" value="At4g02000-like"/>
</dbReference>
<keyword evidence="4" id="KW-1185">Reference proteome</keyword>
<dbReference type="AlphaFoldDB" id="A0A2P5AJD0"/>
<evidence type="ECO:0000256" key="1">
    <source>
        <dbReference type="PROSITE-ProRule" id="PRU00047"/>
    </source>
</evidence>
<keyword evidence="1" id="KW-0862">Zinc</keyword>
<reference evidence="4" key="1">
    <citation type="submission" date="2016-06" db="EMBL/GenBank/DDBJ databases">
        <title>Parallel loss of symbiosis genes in relatives of nitrogen-fixing non-legume Parasponia.</title>
        <authorList>
            <person name="Van Velzen R."/>
            <person name="Holmer R."/>
            <person name="Bu F."/>
            <person name="Rutten L."/>
            <person name="Van Zeijl A."/>
            <person name="Liu W."/>
            <person name="Santuari L."/>
            <person name="Cao Q."/>
            <person name="Sharma T."/>
            <person name="Shen D."/>
            <person name="Roswanjaya Y."/>
            <person name="Wardhani T."/>
            <person name="Kalhor M.S."/>
            <person name="Jansen J."/>
            <person name="Van den Hoogen J."/>
            <person name="Gungor B."/>
            <person name="Hartog M."/>
            <person name="Hontelez J."/>
            <person name="Verver J."/>
            <person name="Yang W.-C."/>
            <person name="Schijlen E."/>
            <person name="Repin R."/>
            <person name="Schilthuizen M."/>
            <person name="Schranz E."/>
            <person name="Heidstra R."/>
            <person name="Miyata K."/>
            <person name="Fedorova E."/>
            <person name="Kohlen W."/>
            <person name="Bisseling T."/>
            <person name="Smit S."/>
            <person name="Geurts R."/>
        </authorList>
    </citation>
    <scope>NUCLEOTIDE SEQUENCE [LARGE SCALE GENOMIC DNA]</scope>
    <source>
        <strain evidence="4">cv. WU1-14</strain>
    </source>
</reference>
<dbReference type="PANTHER" id="PTHR31286">
    <property type="entry name" value="GLYCINE-RICH CELL WALL STRUCTURAL PROTEIN 1.8-LIKE"/>
    <property type="match status" value="1"/>
</dbReference>
<evidence type="ECO:0000313" key="4">
    <source>
        <dbReference type="Proteomes" id="UP000237105"/>
    </source>
</evidence>
<dbReference type="Pfam" id="PF14392">
    <property type="entry name" value="zf-CCHC_4"/>
    <property type="match status" value="1"/>
</dbReference>
<accession>A0A2P5AJD0</accession>
<dbReference type="PANTHER" id="PTHR31286:SF167">
    <property type="entry name" value="OS09G0268800 PROTEIN"/>
    <property type="match status" value="1"/>
</dbReference>